<sequence>MRRITRSISDLPPAGRDSRFVTPPKSNPKSKFNCTTSNKAVASNTSTQAASHESKRIKMGLYAKNDPLQGSTSSPGMLPTLHARTLNNEQQTVIIYFLQNSIGVSADENGCFVVERMNGYLIVEPDRHMSVTSVVTQMYCERKAALLHFVNGGIGGGDNAIMYREVVEQECLRLADDDIVSGLMKQVESQATRMVLCHVVSKKFEKAAVFVDTSDIEAFESIAESGLCPSSLGIQTPFSSQADFLRDALKCLNFGELEANTLTLEVFEF</sequence>
<reference evidence="8 9" key="1">
    <citation type="submission" date="2024-08" db="EMBL/GenBank/DDBJ databases">
        <authorList>
            <person name="Cucini C."/>
            <person name="Frati F."/>
        </authorList>
    </citation>
    <scope>NUCLEOTIDE SEQUENCE [LARGE SCALE GENOMIC DNA]</scope>
</reference>
<evidence type="ECO:0000259" key="7">
    <source>
        <dbReference type="Pfam" id="PF08696"/>
    </source>
</evidence>
<keyword evidence="9" id="KW-1185">Reference proteome</keyword>
<evidence type="ECO:0000256" key="3">
    <source>
        <dbReference type="ARBA" id="ARBA00022801"/>
    </source>
</evidence>
<keyword evidence="3" id="KW-0378">Hydrolase</keyword>
<gene>
    <name evidence="8" type="ORF">ODALV1_LOCUS19339</name>
</gene>
<evidence type="ECO:0000256" key="6">
    <source>
        <dbReference type="SAM" id="MobiDB-lite"/>
    </source>
</evidence>
<accession>A0ABP1R762</accession>
<organism evidence="8 9">
    <name type="scientific">Orchesella dallaii</name>
    <dbReference type="NCBI Taxonomy" id="48710"/>
    <lineage>
        <taxon>Eukaryota</taxon>
        <taxon>Metazoa</taxon>
        <taxon>Ecdysozoa</taxon>
        <taxon>Arthropoda</taxon>
        <taxon>Hexapoda</taxon>
        <taxon>Collembola</taxon>
        <taxon>Entomobryomorpha</taxon>
        <taxon>Entomobryoidea</taxon>
        <taxon>Orchesellidae</taxon>
        <taxon>Orchesellinae</taxon>
        <taxon>Orchesella</taxon>
    </lineage>
</organism>
<keyword evidence="2" id="KW-0547">Nucleotide-binding</keyword>
<protein>
    <recommendedName>
        <fullName evidence="7">DNA replication factor Dna2 N-terminal domain-containing protein</fullName>
    </recommendedName>
</protein>
<comment type="caution">
    <text evidence="8">The sequence shown here is derived from an EMBL/GenBank/DDBJ whole genome shotgun (WGS) entry which is preliminary data.</text>
</comment>
<evidence type="ECO:0000313" key="9">
    <source>
        <dbReference type="Proteomes" id="UP001642540"/>
    </source>
</evidence>
<keyword evidence="5" id="KW-0067">ATP-binding</keyword>
<keyword evidence="4" id="KW-0347">Helicase</keyword>
<keyword evidence="1" id="KW-0479">Metal-binding</keyword>
<proteinExistence type="predicted"/>
<evidence type="ECO:0000256" key="5">
    <source>
        <dbReference type="ARBA" id="ARBA00022840"/>
    </source>
</evidence>
<dbReference type="EMBL" id="CAXLJM020000065">
    <property type="protein sequence ID" value="CAL8121344.1"/>
    <property type="molecule type" value="Genomic_DNA"/>
</dbReference>
<evidence type="ECO:0000256" key="1">
    <source>
        <dbReference type="ARBA" id="ARBA00022723"/>
    </source>
</evidence>
<evidence type="ECO:0000256" key="4">
    <source>
        <dbReference type="ARBA" id="ARBA00022806"/>
    </source>
</evidence>
<name>A0ABP1R762_9HEXA</name>
<dbReference type="Pfam" id="PF08696">
    <property type="entry name" value="Dna2"/>
    <property type="match status" value="1"/>
</dbReference>
<evidence type="ECO:0000256" key="2">
    <source>
        <dbReference type="ARBA" id="ARBA00022741"/>
    </source>
</evidence>
<dbReference type="Proteomes" id="UP001642540">
    <property type="component" value="Unassembled WGS sequence"/>
</dbReference>
<evidence type="ECO:0000313" key="8">
    <source>
        <dbReference type="EMBL" id="CAL8121344.1"/>
    </source>
</evidence>
<dbReference type="InterPro" id="IPR014808">
    <property type="entry name" value="DNA_replication_fac_Dna2_N"/>
</dbReference>
<feature type="domain" description="DNA replication factor Dna2 N-terminal" evidence="7">
    <location>
        <begin position="105"/>
        <end position="199"/>
    </location>
</feature>
<feature type="region of interest" description="Disordered" evidence="6">
    <location>
        <begin position="1"/>
        <end position="35"/>
    </location>
</feature>